<evidence type="ECO:0000256" key="2">
    <source>
        <dbReference type="ARBA" id="ARBA00022723"/>
    </source>
</evidence>
<evidence type="ECO:0000256" key="3">
    <source>
        <dbReference type="ARBA" id="ARBA00022982"/>
    </source>
</evidence>
<comment type="caution">
    <text evidence="7">The sequence shown here is derived from an EMBL/GenBank/DDBJ whole genome shotgun (WGS) entry which is preliminary data.</text>
</comment>
<dbReference type="EMBL" id="QPJS01000002">
    <property type="protein sequence ID" value="RCX03828.1"/>
    <property type="molecule type" value="Genomic_DNA"/>
</dbReference>
<keyword evidence="2" id="KW-0479">Metal-binding</keyword>
<keyword evidence="1" id="KW-0813">Transport</keyword>
<dbReference type="PANTHER" id="PTHR38439">
    <property type="entry name" value="AURACYANIN-B"/>
    <property type="match status" value="1"/>
</dbReference>
<evidence type="ECO:0000259" key="6">
    <source>
        <dbReference type="Pfam" id="PF00127"/>
    </source>
</evidence>
<proteinExistence type="predicted"/>
<dbReference type="AlphaFoldDB" id="A0A369A5Y9"/>
<dbReference type="PROSITE" id="PS51257">
    <property type="entry name" value="PROKAR_LIPOPROTEIN"/>
    <property type="match status" value="1"/>
</dbReference>
<dbReference type="InterPro" id="IPR014068">
    <property type="entry name" value="Azurin"/>
</dbReference>
<dbReference type="Gene3D" id="2.60.40.420">
    <property type="entry name" value="Cupredoxins - blue copper proteins"/>
    <property type="match status" value="1"/>
</dbReference>
<feature type="signal peptide" evidence="5">
    <location>
        <begin position="1"/>
        <end position="19"/>
    </location>
</feature>
<dbReference type="PROSITE" id="PS00196">
    <property type="entry name" value="COPPER_BLUE"/>
    <property type="match status" value="1"/>
</dbReference>
<accession>A0A369A5Y9</accession>
<dbReference type="PANTHER" id="PTHR38439:SF2">
    <property type="entry name" value="OUTER MEMBRANE PROTEIN H.8"/>
    <property type="match status" value="1"/>
</dbReference>
<keyword evidence="3" id="KW-0249">Electron transport</keyword>
<evidence type="ECO:0000313" key="8">
    <source>
        <dbReference type="Proteomes" id="UP000253517"/>
    </source>
</evidence>
<keyword evidence="8" id="KW-1185">Reference proteome</keyword>
<protein>
    <submittedName>
        <fullName evidence="7">Azurin</fullName>
    </submittedName>
</protein>
<dbReference type="InterPro" id="IPR008972">
    <property type="entry name" value="Cupredoxin"/>
</dbReference>
<dbReference type="CDD" id="cd13922">
    <property type="entry name" value="Azurin"/>
    <property type="match status" value="1"/>
</dbReference>
<dbReference type="SUPFAM" id="SSF49503">
    <property type="entry name" value="Cupredoxins"/>
    <property type="match status" value="1"/>
</dbReference>
<feature type="chain" id="PRO_5016770593" evidence="5">
    <location>
        <begin position="20"/>
        <end position="165"/>
    </location>
</feature>
<dbReference type="GO" id="GO:0009055">
    <property type="term" value="F:electron transfer activity"/>
    <property type="evidence" value="ECO:0007669"/>
    <property type="project" value="InterPro"/>
</dbReference>
<dbReference type="GO" id="GO:0005507">
    <property type="term" value="F:copper ion binding"/>
    <property type="evidence" value="ECO:0007669"/>
    <property type="project" value="InterPro"/>
</dbReference>
<name>A0A369A5Y9_9FLAO</name>
<sequence>MKKNTLAALVLLVIAAACGGGGEPQTNNEQEQTKSEEVVPAVAEITIEANDQMKFNVERIDVRAGQTVRLTLKHVGQLPIESMGHNWVLLKQGTDVTEFATAAINFKENGYIDPSKEDQIIAKTEMIGGGQETTIEFQAPEKGIYDFICTFPGHYGMMKGKFVVL</sequence>
<dbReference type="RefSeq" id="WP_037357314.1">
    <property type="nucleotide sequence ID" value="NZ_BHZF01000002.1"/>
</dbReference>
<dbReference type="InterPro" id="IPR028871">
    <property type="entry name" value="BlueCu_1_BS"/>
</dbReference>
<organism evidence="7 8">
    <name type="scientific">Schleiferia thermophila</name>
    <dbReference type="NCBI Taxonomy" id="884107"/>
    <lineage>
        <taxon>Bacteria</taxon>
        <taxon>Pseudomonadati</taxon>
        <taxon>Bacteroidota</taxon>
        <taxon>Flavobacteriia</taxon>
        <taxon>Flavobacteriales</taxon>
        <taxon>Schleiferiaceae</taxon>
        <taxon>Schleiferia</taxon>
    </lineage>
</organism>
<evidence type="ECO:0000256" key="4">
    <source>
        <dbReference type="ARBA" id="ARBA00023008"/>
    </source>
</evidence>
<keyword evidence="4" id="KW-0186">Copper</keyword>
<dbReference type="Proteomes" id="UP000253517">
    <property type="component" value="Unassembled WGS sequence"/>
</dbReference>
<gene>
    <name evidence="7" type="ORF">DES35_102284</name>
</gene>
<dbReference type="InterPro" id="IPR050845">
    <property type="entry name" value="Cu-binding_ET"/>
</dbReference>
<evidence type="ECO:0000256" key="5">
    <source>
        <dbReference type="SAM" id="SignalP"/>
    </source>
</evidence>
<evidence type="ECO:0000313" key="7">
    <source>
        <dbReference type="EMBL" id="RCX03828.1"/>
    </source>
</evidence>
<feature type="domain" description="Blue (type 1) copper" evidence="6">
    <location>
        <begin position="44"/>
        <end position="164"/>
    </location>
</feature>
<dbReference type="Pfam" id="PF00127">
    <property type="entry name" value="Copper-bind"/>
    <property type="match status" value="1"/>
</dbReference>
<evidence type="ECO:0000256" key="1">
    <source>
        <dbReference type="ARBA" id="ARBA00022448"/>
    </source>
</evidence>
<reference evidence="7 8" key="1">
    <citation type="submission" date="2018-07" db="EMBL/GenBank/DDBJ databases">
        <title>Genomic Encyclopedia of Type Strains, Phase IV (KMG-IV): sequencing the most valuable type-strain genomes for metagenomic binning, comparative biology and taxonomic classification.</title>
        <authorList>
            <person name="Goeker M."/>
        </authorList>
    </citation>
    <scope>NUCLEOTIDE SEQUENCE [LARGE SCALE GENOMIC DNA]</scope>
    <source>
        <strain evidence="7 8">DSM 21410</strain>
    </source>
</reference>
<keyword evidence="5" id="KW-0732">Signal</keyword>
<dbReference type="InterPro" id="IPR000923">
    <property type="entry name" value="BlueCu_1"/>
</dbReference>